<organism evidence="2 3">
    <name type="scientific">Nitrosotalea sinensis</name>
    <dbReference type="NCBI Taxonomy" id="1499975"/>
    <lineage>
        <taxon>Archaea</taxon>
        <taxon>Nitrososphaerota</taxon>
        <taxon>Nitrososphaeria</taxon>
        <taxon>Nitrosotaleales</taxon>
        <taxon>Nitrosotaleaceae</taxon>
        <taxon>Nitrosotalea</taxon>
    </lineage>
</organism>
<evidence type="ECO:0000313" key="3">
    <source>
        <dbReference type="Proteomes" id="UP000232412"/>
    </source>
</evidence>
<keyword evidence="3" id="KW-1185">Reference proteome</keyword>
<protein>
    <submittedName>
        <fullName evidence="2">Uncharacterized protein</fullName>
    </submittedName>
</protein>
<gene>
    <name evidence="2" type="ORF">NSIN_20635</name>
</gene>
<accession>A0A2H1EGG6</accession>
<sequence>MDAKIAPLLVMLAIPVSVAFADSGSMTLQDQILDKINSLLHQKPNFSLDFGKKQVTEYSLIGAIALVVVLTITSSARRKTAKPKGKLG</sequence>
<reference evidence="3" key="1">
    <citation type="submission" date="2016-12" db="EMBL/GenBank/DDBJ databases">
        <authorList>
            <person name="Herbold C."/>
        </authorList>
    </citation>
    <scope>NUCLEOTIDE SEQUENCE [LARGE SCALE GENOMIC DNA]</scope>
</reference>
<dbReference type="RefSeq" id="WP_133124057.1">
    <property type="nucleotide sequence ID" value="NZ_FRFC01000003.1"/>
</dbReference>
<feature type="transmembrane region" description="Helical" evidence="1">
    <location>
        <begin position="58"/>
        <end position="76"/>
    </location>
</feature>
<name>A0A2H1EGG6_9ARCH</name>
<keyword evidence="1" id="KW-0472">Membrane</keyword>
<evidence type="ECO:0000313" key="2">
    <source>
        <dbReference type="EMBL" id="SHO45369.1"/>
    </source>
</evidence>
<dbReference type="Proteomes" id="UP000232412">
    <property type="component" value="Unassembled WGS sequence"/>
</dbReference>
<keyword evidence="1" id="KW-0812">Transmembrane</keyword>
<dbReference type="EMBL" id="FRFC01000003">
    <property type="protein sequence ID" value="SHO45369.1"/>
    <property type="molecule type" value="Genomic_DNA"/>
</dbReference>
<keyword evidence="1" id="KW-1133">Transmembrane helix</keyword>
<dbReference type="AlphaFoldDB" id="A0A2H1EGG6"/>
<proteinExistence type="predicted"/>
<evidence type="ECO:0000256" key="1">
    <source>
        <dbReference type="SAM" id="Phobius"/>
    </source>
</evidence>